<feature type="compositionally biased region" description="Polar residues" evidence="1">
    <location>
        <begin position="121"/>
        <end position="137"/>
    </location>
</feature>
<accession>A0ABD2Z8T6</accession>
<keyword evidence="2" id="KW-0732">Signal</keyword>
<evidence type="ECO:0000256" key="2">
    <source>
        <dbReference type="SAM" id="SignalP"/>
    </source>
</evidence>
<reference evidence="3 4" key="1">
    <citation type="submission" date="2024-11" db="EMBL/GenBank/DDBJ databases">
        <title>A near-complete genome assembly of Cinchona calisaya.</title>
        <authorList>
            <person name="Lian D.C."/>
            <person name="Zhao X.W."/>
            <person name="Wei L."/>
        </authorList>
    </citation>
    <scope>NUCLEOTIDE SEQUENCE [LARGE SCALE GENOMIC DNA]</scope>
    <source>
        <tissue evidence="3">Nenye</tissue>
    </source>
</reference>
<keyword evidence="4" id="KW-1185">Reference proteome</keyword>
<comment type="caution">
    <text evidence="3">The sequence shown here is derived from an EMBL/GenBank/DDBJ whole genome shotgun (WGS) entry which is preliminary data.</text>
</comment>
<sequence>MKAAWFCLSVIIFYLTLGFCVARVFPDPEPLYPIYETLLDLTCHLAGDYFGKHGSKDLWFPSLCCVIIILKEWTAIEPPQGPQPQNPQGDESEGSKDDDPEGGKNFGVARASPKPPHRITRSLSLSPSQCTRSQTKMARSKSSGAEAASSRRGGLDS</sequence>
<feature type="chain" id="PRO_5044757226" evidence="2">
    <location>
        <begin position="23"/>
        <end position="157"/>
    </location>
</feature>
<evidence type="ECO:0000256" key="1">
    <source>
        <dbReference type="SAM" id="MobiDB-lite"/>
    </source>
</evidence>
<feature type="region of interest" description="Disordered" evidence="1">
    <location>
        <begin position="77"/>
        <end position="157"/>
    </location>
</feature>
<feature type="compositionally biased region" description="Acidic residues" evidence="1">
    <location>
        <begin position="90"/>
        <end position="100"/>
    </location>
</feature>
<feature type="compositionally biased region" description="Low complexity" evidence="1">
    <location>
        <begin position="140"/>
        <end position="157"/>
    </location>
</feature>
<protein>
    <submittedName>
        <fullName evidence="3">Uncharacterized protein</fullName>
    </submittedName>
</protein>
<dbReference type="Proteomes" id="UP001630127">
    <property type="component" value="Unassembled WGS sequence"/>
</dbReference>
<name>A0ABD2Z8T6_9GENT</name>
<dbReference type="AlphaFoldDB" id="A0ABD2Z8T6"/>
<gene>
    <name evidence="3" type="ORF">ACH5RR_027427</name>
</gene>
<proteinExistence type="predicted"/>
<evidence type="ECO:0000313" key="3">
    <source>
        <dbReference type="EMBL" id="KAL3514710.1"/>
    </source>
</evidence>
<organism evidence="3 4">
    <name type="scientific">Cinchona calisaya</name>
    <dbReference type="NCBI Taxonomy" id="153742"/>
    <lineage>
        <taxon>Eukaryota</taxon>
        <taxon>Viridiplantae</taxon>
        <taxon>Streptophyta</taxon>
        <taxon>Embryophyta</taxon>
        <taxon>Tracheophyta</taxon>
        <taxon>Spermatophyta</taxon>
        <taxon>Magnoliopsida</taxon>
        <taxon>eudicotyledons</taxon>
        <taxon>Gunneridae</taxon>
        <taxon>Pentapetalae</taxon>
        <taxon>asterids</taxon>
        <taxon>lamiids</taxon>
        <taxon>Gentianales</taxon>
        <taxon>Rubiaceae</taxon>
        <taxon>Cinchonoideae</taxon>
        <taxon>Cinchoneae</taxon>
        <taxon>Cinchona</taxon>
    </lineage>
</organism>
<evidence type="ECO:0000313" key="4">
    <source>
        <dbReference type="Proteomes" id="UP001630127"/>
    </source>
</evidence>
<dbReference type="EMBL" id="JBJUIK010000011">
    <property type="protein sequence ID" value="KAL3514710.1"/>
    <property type="molecule type" value="Genomic_DNA"/>
</dbReference>
<feature type="signal peptide" evidence="2">
    <location>
        <begin position="1"/>
        <end position="22"/>
    </location>
</feature>